<reference evidence="1 2" key="1">
    <citation type="submission" date="2019-09" db="EMBL/GenBank/DDBJ databases">
        <title>Taxonomic organization of the family Brucellaceae based on a phylogenomic approach.</title>
        <authorList>
            <person name="Leclercq S."/>
            <person name="Cloeckaert A."/>
            <person name="Zygmunt M.S."/>
        </authorList>
    </citation>
    <scope>NUCLEOTIDE SEQUENCE [LARGE SCALE GENOMIC DNA]</scope>
    <source>
        <strain evidence="1 2">LMG 18957</strain>
    </source>
</reference>
<comment type="caution">
    <text evidence="1">The sequence shown here is derived from an EMBL/GenBank/DDBJ whole genome shotgun (WGS) entry which is preliminary data.</text>
</comment>
<evidence type="ECO:0000313" key="1">
    <source>
        <dbReference type="EMBL" id="KAB2666542.1"/>
    </source>
</evidence>
<proteinExistence type="predicted"/>
<evidence type="ECO:0000313" key="2">
    <source>
        <dbReference type="Proteomes" id="UP000430843"/>
    </source>
</evidence>
<gene>
    <name evidence="1" type="ORF">F9K91_04995</name>
</gene>
<dbReference type="AlphaFoldDB" id="A0A833CPP7"/>
<organism evidence="1 2">
    <name type="scientific">Brucella tritici</name>
    <dbReference type="NCBI Taxonomy" id="94626"/>
    <lineage>
        <taxon>Bacteria</taxon>
        <taxon>Pseudomonadati</taxon>
        <taxon>Pseudomonadota</taxon>
        <taxon>Alphaproteobacteria</taxon>
        <taxon>Hyphomicrobiales</taxon>
        <taxon>Brucellaceae</taxon>
        <taxon>Brucella/Ochrobactrum group</taxon>
        <taxon>Brucella</taxon>
    </lineage>
</organism>
<protein>
    <submittedName>
        <fullName evidence="1">Uncharacterized protein</fullName>
    </submittedName>
</protein>
<name>A0A833CPP7_9HYPH</name>
<keyword evidence="2" id="KW-1185">Reference proteome</keyword>
<dbReference type="EMBL" id="WBWA01000003">
    <property type="protein sequence ID" value="KAB2666542.1"/>
    <property type="molecule type" value="Genomic_DNA"/>
</dbReference>
<sequence length="91" mass="10116">MSISDLQHSALFNAHLQERKARRKLFKVMREVLTPGSTIEWRRAGRSHSGVVVSIAEKVPVVAARVRGRSSLANVHISEVLDAFPAEQVTK</sequence>
<dbReference type="Proteomes" id="UP000430843">
    <property type="component" value="Unassembled WGS sequence"/>
</dbReference>
<dbReference type="RefSeq" id="WP_151677324.1">
    <property type="nucleotide sequence ID" value="NZ_WBWA01000003.1"/>
</dbReference>
<accession>A0A833CPP7</accession>